<dbReference type="EMBL" id="KZ271577">
    <property type="protein sequence ID" value="OZC04810.1"/>
    <property type="molecule type" value="Genomic_DNA"/>
</dbReference>
<keyword evidence="3" id="KW-1185">Reference proteome</keyword>
<dbReference type="OrthoDB" id="5852043at2759"/>
<sequence>MSFVLSVLFHILLSVVFGRFIYLNEAKDYKKDLTKKSNESIFPTETLYRSAEIEYIRYRNEQQVNIKTRIHDLLNRMVPSLMLGNWIEPVEPPVTIIDPDEQIIHFPMTIKDNNENDDSQGETESYKQAVTTNEGLKEDLEFRTELGQQLNMDGTFEELNITEVYEEPFIRIYVKPLCEGPIC</sequence>
<reference evidence="2 3" key="1">
    <citation type="submission" date="2015-12" db="EMBL/GenBank/DDBJ databases">
        <title>Draft genome of the nematode, Onchocerca flexuosa.</title>
        <authorList>
            <person name="Mitreva M."/>
        </authorList>
    </citation>
    <scope>NUCLEOTIDE SEQUENCE [LARGE SCALE GENOMIC DNA]</scope>
    <source>
        <strain evidence="2">Red Deer</strain>
    </source>
</reference>
<evidence type="ECO:0000313" key="3">
    <source>
        <dbReference type="Proteomes" id="UP000242913"/>
    </source>
</evidence>
<accession>A0A238BJG8</accession>
<name>A0A238BJG8_9BILA</name>
<organism evidence="2 3">
    <name type="scientific">Onchocerca flexuosa</name>
    <dbReference type="NCBI Taxonomy" id="387005"/>
    <lineage>
        <taxon>Eukaryota</taxon>
        <taxon>Metazoa</taxon>
        <taxon>Ecdysozoa</taxon>
        <taxon>Nematoda</taxon>
        <taxon>Chromadorea</taxon>
        <taxon>Rhabditida</taxon>
        <taxon>Spirurina</taxon>
        <taxon>Spiruromorpha</taxon>
        <taxon>Filarioidea</taxon>
        <taxon>Onchocercidae</taxon>
        <taxon>Onchocerca</taxon>
    </lineage>
</organism>
<proteinExistence type="predicted"/>
<dbReference type="AlphaFoldDB" id="A0A238BJG8"/>
<protein>
    <submittedName>
        <fullName evidence="2">Uncharacterized protein</fullName>
    </submittedName>
</protein>
<feature type="chain" id="PRO_5012873040" evidence="1">
    <location>
        <begin position="19"/>
        <end position="183"/>
    </location>
</feature>
<dbReference type="Proteomes" id="UP000242913">
    <property type="component" value="Unassembled WGS sequence"/>
</dbReference>
<evidence type="ECO:0000313" key="2">
    <source>
        <dbReference type="EMBL" id="OZC04810.1"/>
    </source>
</evidence>
<evidence type="ECO:0000256" key="1">
    <source>
        <dbReference type="SAM" id="SignalP"/>
    </source>
</evidence>
<keyword evidence="1" id="KW-0732">Signal</keyword>
<gene>
    <name evidence="2" type="ORF">X798_08214</name>
</gene>
<feature type="signal peptide" evidence="1">
    <location>
        <begin position="1"/>
        <end position="18"/>
    </location>
</feature>